<feature type="domain" description="C2H2-type" evidence="12">
    <location>
        <begin position="993"/>
        <end position="1020"/>
    </location>
</feature>
<dbReference type="AlphaFoldDB" id="A0A0T6AVT5"/>
<reference evidence="13 14" key="1">
    <citation type="submission" date="2015-09" db="EMBL/GenBank/DDBJ databases">
        <title>Draft genome of the scarab beetle Oryctes borbonicus.</title>
        <authorList>
            <person name="Meyer J.M."/>
            <person name="Markov G.V."/>
            <person name="Baskaran P."/>
            <person name="Herrmann M."/>
            <person name="Sommer R.J."/>
            <person name="Roedelsperger C."/>
        </authorList>
    </citation>
    <scope>NUCLEOTIDE SEQUENCE [LARGE SCALE GENOMIC DNA]</scope>
    <source>
        <strain evidence="13">OB123</strain>
        <tissue evidence="13">Whole animal</tissue>
    </source>
</reference>
<keyword evidence="4 10" id="KW-0863">Zinc-finger</keyword>
<evidence type="ECO:0000256" key="9">
    <source>
        <dbReference type="ARBA" id="ARBA00023242"/>
    </source>
</evidence>
<dbReference type="Proteomes" id="UP000051574">
    <property type="component" value="Unassembled WGS sequence"/>
</dbReference>
<dbReference type="PROSITE" id="PS00028">
    <property type="entry name" value="ZINC_FINGER_C2H2_1"/>
    <property type="match status" value="9"/>
</dbReference>
<dbReference type="EMBL" id="LJIG01022719">
    <property type="protein sequence ID" value="KRT79069.1"/>
    <property type="molecule type" value="Genomic_DNA"/>
</dbReference>
<feature type="domain" description="C2H2-type" evidence="12">
    <location>
        <begin position="814"/>
        <end position="837"/>
    </location>
</feature>
<sequence>MNSLQKNTEMDSENIVCPVCTLFLRPGITLKAHLSSHPKQKVIEALVRISSSENETKTQATTSDQNENLIGSTNTITSNSQAWNSPSMPVNTVYPNFSAMPGNHSFIYQQFMSSSTPPPNVLNVNPLTQQIVTIPTVFNSQMMCPPYVYQQQQVIMSSGPSVMSIVPKPLPIELPTLPNQESRASTSEIDGDDQDDLTDEPDLVAIEISELNTNEEENLREKEGNIVELDKVETEISEIKANSDYKVDVMPNKIMQGNTVIACSNIQREISENSIVDCMKSAECEDSLTIDQDAEQEYPVECNVELNKSCQTQTVNNFGEVAVSEEEEVIQIPNEPENKPNCYYAEVQESITNTNYTILQNSFEQAESTYTSTHTESLFASRSHEQNTTSVIDMDGMNLFINSDFLNNQLVSQVDEFECVNNERSRIILNLGGLETNFINRDNNDESLSRESANIRTDEHMPPRGELSGQESNGGTSDVNWNRVQYQEVCSTYDLIARENWNDDISDTEPNSAPNQSHSQILSNCEDDTPTVSGFREPPITYKCPTCGESFNCPKERRVHQREHHSISEKKEKEIGGQIGGKRVKKLTIKPKKTDIKTENNFDNVFTNKLKLESNNEGDKCNVIPQNNEIEVQKKEDVTINNPNICTVCDMVVADNNALKQHQLEAHNLSSDVRHKCKTCEQTFPNESKYTEHLRTHPLECRLCGKYFYRKQNMQLHMKRHLGIKPYKCNICEKAFLTKQKHDEHKNIHTGDTPIKCNMCDETFRRHSNLVQHRNRHHFNMKRKMKDYVCSCGEIFHSKRKLAWHKEIHDPKPKGCSHCSEKFIHMSSLTRHIRRAHNERFLPNKERVSENVECPICKGVYLRSYLEVHIRNHSGHKPFSCLICNKSFTTKWNLKLHKWTHASRTAKPFKCDLCKGAFIRQSDYTAHMNAHKSVKPYTCNYCGAQFIRKYNCQRHVKEHEKVKTFSCQVCGKSFHRSYYLKDHIRVHSGVRPYACHICGKTSTTKSNHNKHVRIHHAREPVSTEN</sequence>
<keyword evidence="8" id="KW-0804">Transcription</keyword>
<accession>A0A0T6AVT5</accession>
<dbReference type="PANTHER" id="PTHR24404:SF114">
    <property type="entry name" value="KLUMPFUSS, ISOFORM B-RELATED"/>
    <property type="match status" value="1"/>
</dbReference>
<evidence type="ECO:0000256" key="3">
    <source>
        <dbReference type="ARBA" id="ARBA00022737"/>
    </source>
</evidence>
<evidence type="ECO:0000256" key="5">
    <source>
        <dbReference type="ARBA" id="ARBA00022833"/>
    </source>
</evidence>
<comment type="subcellular location">
    <subcellularLocation>
        <location evidence="1">Nucleus</location>
    </subcellularLocation>
</comment>
<dbReference type="FunFam" id="3.30.160.60:FF:000870">
    <property type="entry name" value="zinc finger protein 197 isoform X1"/>
    <property type="match status" value="1"/>
</dbReference>
<dbReference type="SUPFAM" id="SSF57667">
    <property type="entry name" value="beta-beta-alpha zinc fingers"/>
    <property type="match status" value="7"/>
</dbReference>
<keyword evidence="14" id="KW-1185">Reference proteome</keyword>
<evidence type="ECO:0000256" key="4">
    <source>
        <dbReference type="ARBA" id="ARBA00022771"/>
    </source>
</evidence>
<keyword evidence="3" id="KW-0677">Repeat</keyword>
<dbReference type="FunFam" id="3.30.160.60:FF:000446">
    <property type="entry name" value="Zinc finger protein"/>
    <property type="match status" value="1"/>
</dbReference>
<feature type="domain" description="C2H2-type" evidence="12">
    <location>
        <begin position="542"/>
        <end position="570"/>
    </location>
</feature>
<dbReference type="SMART" id="SM00355">
    <property type="entry name" value="ZnF_C2H2"/>
    <property type="match status" value="15"/>
</dbReference>
<evidence type="ECO:0000256" key="10">
    <source>
        <dbReference type="PROSITE-ProRule" id="PRU00042"/>
    </source>
</evidence>
<feature type="domain" description="C2H2-type" evidence="12">
    <location>
        <begin position="937"/>
        <end position="964"/>
    </location>
</feature>
<feature type="domain" description="C2H2-type" evidence="12">
    <location>
        <begin position="909"/>
        <end position="936"/>
    </location>
</feature>
<feature type="domain" description="C2H2-type" evidence="12">
    <location>
        <begin position="965"/>
        <end position="992"/>
    </location>
</feature>
<dbReference type="Pfam" id="PF00096">
    <property type="entry name" value="zf-C2H2"/>
    <property type="match status" value="6"/>
</dbReference>
<dbReference type="OrthoDB" id="10249535at2759"/>
<name>A0A0T6AVT5_9SCAR</name>
<dbReference type="InterPro" id="IPR036236">
    <property type="entry name" value="Znf_C2H2_sf"/>
</dbReference>
<gene>
    <name evidence="13" type="ORF">AMK59_6750</name>
</gene>
<evidence type="ECO:0000256" key="11">
    <source>
        <dbReference type="SAM" id="MobiDB-lite"/>
    </source>
</evidence>
<feature type="domain" description="C2H2-type" evidence="12">
    <location>
        <begin position="727"/>
        <end position="754"/>
    </location>
</feature>
<dbReference type="InterPro" id="IPR050589">
    <property type="entry name" value="Ikaros_C2H2-ZF"/>
</dbReference>
<evidence type="ECO:0000256" key="8">
    <source>
        <dbReference type="ARBA" id="ARBA00023163"/>
    </source>
</evidence>
<keyword evidence="9" id="KW-0539">Nucleus</keyword>
<evidence type="ECO:0000256" key="1">
    <source>
        <dbReference type="ARBA" id="ARBA00004123"/>
    </source>
</evidence>
<evidence type="ECO:0000256" key="7">
    <source>
        <dbReference type="ARBA" id="ARBA00023125"/>
    </source>
</evidence>
<keyword evidence="6" id="KW-0805">Transcription regulation</keyword>
<dbReference type="InterPro" id="IPR013087">
    <property type="entry name" value="Znf_C2H2_type"/>
</dbReference>
<feature type="domain" description="C2H2-type" evidence="12">
    <location>
        <begin position="755"/>
        <end position="783"/>
    </location>
</feature>
<proteinExistence type="predicted"/>
<dbReference type="FunFam" id="3.30.160.60:FF:000100">
    <property type="entry name" value="Zinc finger 45-like"/>
    <property type="match status" value="1"/>
</dbReference>
<keyword evidence="5" id="KW-0862">Zinc</keyword>
<evidence type="ECO:0000256" key="6">
    <source>
        <dbReference type="ARBA" id="ARBA00023015"/>
    </source>
</evidence>
<evidence type="ECO:0000313" key="14">
    <source>
        <dbReference type="Proteomes" id="UP000051574"/>
    </source>
</evidence>
<feature type="domain" description="C2H2-type" evidence="12">
    <location>
        <begin position="675"/>
        <end position="702"/>
    </location>
</feature>
<dbReference type="GO" id="GO:0003700">
    <property type="term" value="F:DNA-binding transcription factor activity"/>
    <property type="evidence" value="ECO:0007669"/>
    <property type="project" value="TreeGrafter"/>
</dbReference>
<dbReference type="GO" id="GO:0005634">
    <property type="term" value="C:nucleus"/>
    <property type="evidence" value="ECO:0007669"/>
    <property type="project" value="UniProtKB-SubCell"/>
</dbReference>
<keyword evidence="2" id="KW-0479">Metal-binding</keyword>
<feature type="compositionally biased region" description="Polar residues" evidence="11">
    <location>
        <begin position="469"/>
        <end position="478"/>
    </location>
</feature>
<feature type="domain" description="C2H2-type" evidence="12">
    <location>
        <begin position="699"/>
        <end position="726"/>
    </location>
</feature>
<evidence type="ECO:0000313" key="13">
    <source>
        <dbReference type="EMBL" id="KRT79069.1"/>
    </source>
</evidence>
<comment type="caution">
    <text evidence="13">The sequence shown here is derived from an EMBL/GenBank/DDBJ whole genome shotgun (WGS) entry which is preliminary data.</text>
</comment>
<evidence type="ECO:0000259" key="12">
    <source>
        <dbReference type="PROSITE" id="PS50157"/>
    </source>
</evidence>
<dbReference type="PROSITE" id="PS50157">
    <property type="entry name" value="ZINC_FINGER_C2H2_2"/>
    <property type="match status" value="11"/>
</dbReference>
<feature type="compositionally biased region" description="Polar residues" evidence="11">
    <location>
        <begin position="177"/>
        <end position="188"/>
    </location>
</feature>
<dbReference type="GO" id="GO:0006357">
    <property type="term" value="P:regulation of transcription by RNA polymerase II"/>
    <property type="evidence" value="ECO:0007669"/>
    <property type="project" value="TreeGrafter"/>
</dbReference>
<dbReference type="GO" id="GO:0000978">
    <property type="term" value="F:RNA polymerase II cis-regulatory region sequence-specific DNA binding"/>
    <property type="evidence" value="ECO:0007669"/>
    <property type="project" value="TreeGrafter"/>
</dbReference>
<evidence type="ECO:0000256" key="2">
    <source>
        <dbReference type="ARBA" id="ARBA00022723"/>
    </source>
</evidence>
<dbReference type="FunFam" id="3.30.160.60:FF:000646">
    <property type="entry name" value="Myeloid zinc finger 1"/>
    <property type="match status" value="1"/>
</dbReference>
<feature type="region of interest" description="Disordered" evidence="11">
    <location>
        <begin position="176"/>
        <end position="197"/>
    </location>
</feature>
<feature type="domain" description="C2H2-type" evidence="12">
    <location>
        <begin position="879"/>
        <end position="906"/>
    </location>
</feature>
<organism evidence="13 14">
    <name type="scientific">Oryctes borbonicus</name>
    <dbReference type="NCBI Taxonomy" id="1629725"/>
    <lineage>
        <taxon>Eukaryota</taxon>
        <taxon>Metazoa</taxon>
        <taxon>Ecdysozoa</taxon>
        <taxon>Arthropoda</taxon>
        <taxon>Hexapoda</taxon>
        <taxon>Insecta</taxon>
        <taxon>Pterygota</taxon>
        <taxon>Neoptera</taxon>
        <taxon>Endopterygota</taxon>
        <taxon>Coleoptera</taxon>
        <taxon>Polyphaga</taxon>
        <taxon>Scarabaeiformia</taxon>
        <taxon>Scarabaeidae</taxon>
        <taxon>Dynastinae</taxon>
        <taxon>Oryctes</taxon>
    </lineage>
</organism>
<dbReference type="Gene3D" id="3.30.160.60">
    <property type="entry name" value="Classic Zinc Finger"/>
    <property type="match status" value="10"/>
</dbReference>
<protein>
    <submittedName>
        <fullName evidence="13">Zinc finger protein</fullName>
    </submittedName>
</protein>
<feature type="region of interest" description="Disordered" evidence="11">
    <location>
        <begin position="439"/>
        <end position="478"/>
    </location>
</feature>
<dbReference type="PANTHER" id="PTHR24404">
    <property type="entry name" value="ZINC FINGER PROTEIN"/>
    <property type="match status" value="1"/>
</dbReference>
<keyword evidence="7" id="KW-0238">DNA-binding</keyword>
<dbReference type="GO" id="GO:0008270">
    <property type="term" value="F:zinc ion binding"/>
    <property type="evidence" value="ECO:0007669"/>
    <property type="project" value="UniProtKB-KW"/>
</dbReference>